<comment type="caution">
    <text evidence="2">The sequence shown here is derived from an EMBL/GenBank/DDBJ whole genome shotgun (WGS) entry which is preliminary data.</text>
</comment>
<dbReference type="Gene3D" id="3.90.550.10">
    <property type="entry name" value="Spore Coat Polysaccharide Biosynthesis Protein SpsA, Chain A"/>
    <property type="match status" value="1"/>
</dbReference>
<dbReference type="EMBL" id="FXUG01000001">
    <property type="protein sequence ID" value="SMP44134.1"/>
    <property type="molecule type" value="Genomic_DNA"/>
</dbReference>
<keyword evidence="3" id="KW-1185">Reference proteome</keyword>
<gene>
    <name evidence="2" type="ORF">SAMN06265222_1011083</name>
</gene>
<dbReference type="Proteomes" id="UP001158067">
    <property type="component" value="Unassembled WGS sequence"/>
</dbReference>
<name>A0ABY1PSG4_9BACT</name>
<dbReference type="PANTHER" id="PTHR43685">
    <property type="entry name" value="GLYCOSYLTRANSFERASE"/>
    <property type="match status" value="1"/>
</dbReference>
<evidence type="ECO:0000313" key="3">
    <source>
        <dbReference type="Proteomes" id="UP001158067"/>
    </source>
</evidence>
<evidence type="ECO:0000313" key="2">
    <source>
        <dbReference type="EMBL" id="SMP44134.1"/>
    </source>
</evidence>
<protein>
    <submittedName>
        <fullName evidence="2">Glycosyltransferase involved in cell wall bisynthesis</fullName>
    </submittedName>
</protein>
<dbReference type="InterPro" id="IPR029044">
    <property type="entry name" value="Nucleotide-diphossugar_trans"/>
</dbReference>
<proteinExistence type="predicted"/>
<reference evidence="2 3" key="1">
    <citation type="submission" date="2017-05" db="EMBL/GenBank/DDBJ databases">
        <authorList>
            <person name="Varghese N."/>
            <person name="Submissions S."/>
        </authorList>
    </citation>
    <scope>NUCLEOTIDE SEQUENCE [LARGE SCALE GENOMIC DNA]</scope>
    <source>
        <strain evidence="2 3">DSM 25457</strain>
    </source>
</reference>
<dbReference type="InterPro" id="IPR001173">
    <property type="entry name" value="Glyco_trans_2-like"/>
</dbReference>
<dbReference type="RefSeq" id="WP_283431222.1">
    <property type="nucleotide sequence ID" value="NZ_FXUG01000001.1"/>
</dbReference>
<accession>A0ABY1PSG4</accession>
<dbReference type="SUPFAM" id="SSF53448">
    <property type="entry name" value="Nucleotide-diphospho-sugar transferases"/>
    <property type="match status" value="1"/>
</dbReference>
<dbReference type="InterPro" id="IPR050834">
    <property type="entry name" value="Glycosyltransf_2"/>
</dbReference>
<dbReference type="CDD" id="cd00761">
    <property type="entry name" value="Glyco_tranf_GTA_type"/>
    <property type="match status" value="1"/>
</dbReference>
<dbReference type="PANTHER" id="PTHR43685:SF2">
    <property type="entry name" value="GLYCOSYLTRANSFERASE 2-LIKE DOMAIN-CONTAINING PROTEIN"/>
    <property type="match status" value="1"/>
</dbReference>
<dbReference type="Pfam" id="PF00535">
    <property type="entry name" value="Glycos_transf_2"/>
    <property type="match status" value="1"/>
</dbReference>
<sequence>MSGPAINISVVIPAYNAGATIRRAIDSVLAQSYPPLEIIVVDDGSFDDTADIAGRYGHPVRLIRQGNSQTAAARNLGISSSRGDWIAFLDADDYWDADKLAKQADVARWNDDVSLIASGYRTESPETHQYSEQIASPVSWCDRVLTREDVNPFLLGTRMWTGTVLVKRSALGDERFVSGLEPAEDRDLWVRLASRTSVWLMSDSLATCVLEAGSLSRGDIRKDCQSMLAVIDRHQRQMGFLNRLVWRSYTYYRWAAMEPNSMKSLFLLLQSFGTWPASLSRMPTMQTLGRSKRLVRVGFDLIGNVCHWRSANEPREASL</sequence>
<evidence type="ECO:0000259" key="1">
    <source>
        <dbReference type="Pfam" id="PF00535"/>
    </source>
</evidence>
<organism evidence="2 3">
    <name type="scientific">Neorhodopirellula lusitana</name>
    <dbReference type="NCBI Taxonomy" id="445327"/>
    <lineage>
        <taxon>Bacteria</taxon>
        <taxon>Pseudomonadati</taxon>
        <taxon>Planctomycetota</taxon>
        <taxon>Planctomycetia</taxon>
        <taxon>Pirellulales</taxon>
        <taxon>Pirellulaceae</taxon>
        <taxon>Neorhodopirellula</taxon>
    </lineage>
</organism>
<feature type="domain" description="Glycosyltransferase 2-like" evidence="1">
    <location>
        <begin position="9"/>
        <end position="139"/>
    </location>
</feature>